<sequence>MAVYWRIFLSASLVNICCTASRKPQDAKRIGIIGGGIGGCASSLFLRDALRNDAYIVVYEAENISGRVRSVKLKGNEYEAGGSIFHEKNELCQRLVKRFGLKTLKDEDDNNNQGTLINYGSKVLFRSSDWSVFNAMKAFYRYGFSPLKLKPWVDDYITKFARIYDLFGRNCSYSRPSDLMFAADAELVDMFFLSLTDAMRKAGFGELFITEVAGAAMRVNYNQETSVPAFVGSISLAGMEGPLHRVKGGNEQLPHLACRSADTISPTRVVSVKLLNDTRFQLVDDAGQTDTFDFVVLASPLVRDRTNVEFIGFPVHFTAGDWVGSYQTTVATFVEGEPNFEYFGSSAFSAAFNIDPNGRWSSIGRLSTVTGNFPQMPVWKLFSRASLSDKSLSEMFLRVTAKTEVDWKAYPNYSEPPHYPPPFMLHSRLFYLNAVEWAGSAMEMSLIAAHNIANAISNEILGLHPQCPLAARTRHKDL</sequence>
<keyword evidence="7" id="KW-0325">Glycoprotein</keyword>
<dbReference type="Pfam" id="PF07156">
    <property type="entry name" value="Prenylcys_lyase"/>
    <property type="match status" value="1"/>
</dbReference>
<dbReference type="GO" id="GO:0030328">
    <property type="term" value="P:prenylcysteine catabolic process"/>
    <property type="evidence" value="ECO:0007669"/>
    <property type="project" value="InterPro"/>
</dbReference>
<evidence type="ECO:0000256" key="5">
    <source>
        <dbReference type="ARBA" id="ARBA00022827"/>
    </source>
</evidence>
<evidence type="ECO:0000313" key="11">
    <source>
        <dbReference type="Proteomes" id="UP000186922"/>
    </source>
</evidence>
<dbReference type="STRING" id="947166.A0A1D1V593"/>
<evidence type="ECO:0000313" key="10">
    <source>
        <dbReference type="EMBL" id="GAU95895.1"/>
    </source>
</evidence>
<dbReference type="Pfam" id="PF13450">
    <property type="entry name" value="NAD_binding_8"/>
    <property type="match status" value="1"/>
</dbReference>
<reference evidence="10 11" key="1">
    <citation type="journal article" date="2016" name="Nat. Commun.">
        <title>Extremotolerant tardigrade genome and improved radiotolerance of human cultured cells by tardigrade-unique protein.</title>
        <authorList>
            <person name="Hashimoto T."/>
            <person name="Horikawa D.D."/>
            <person name="Saito Y."/>
            <person name="Kuwahara H."/>
            <person name="Kozuka-Hata H."/>
            <person name="Shin-I T."/>
            <person name="Minakuchi Y."/>
            <person name="Ohishi K."/>
            <person name="Motoyama A."/>
            <person name="Aizu T."/>
            <person name="Enomoto A."/>
            <person name="Kondo K."/>
            <person name="Tanaka S."/>
            <person name="Hara Y."/>
            <person name="Koshikawa S."/>
            <person name="Sagara H."/>
            <person name="Miura T."/>
            <person name="Yokobori S."/>
            <person name="Miyagawa K."/>
            <person name="Suzuki Y."/>
            <person name="Kubo T."/>
            <person name="Oyama M."/>
            <person name="Kohara Y."/>
            <person name="Fujiyama A."/>
            <person name="Arakawa K."/>
            <person name="Katayama T."/>
            <person name="Toyoda A."/>
            <person name="Kunieda T."/>
        </authorList>
    </citation>
    <scope>NUCLEOTIDE SEQUENCE [LARGE SCALE GENOMIC DNA]</scope>
    <source>
        <strain evidence="10 11">YOKOZUNA-1</strain>
    </source>
</reference>
<protein>
    <recommendedName>
        <fullName evidence="9">Prenylcysteine lyase domain-containing protein</fullName>
    </recommendedName>
</protein>
<comment type="cofactor">
    <cofactor evidence="1">
        <name>FAD</name>
        <dbReference type="ChEBI" id="CHEBI:57692"/>
    </cofactor>
</comment>
<dbReference type="InterPro" id="IPR010795">
    <property type="entry name" value="Prenylcys_lyase"/>
</dbReference>
<evidence type="ECO:0000256" key="4">
    <source>
        <dbReference type="ARBA" id="ARBA00022729"/>
    </source>
</evidence>
<proteinExistence type="inferred from homology"/>
<feature type="signal peptide" evidence="8">
    <location>
        <begin position="1"/>
        <end position="21"/>
    </location>
</feature>
<dbReference type="SUPFAM" id="SSF51905">
    <property type="entry name" value="FAD/NAD(P)-binding domain"/>
    <property type="match status" value="1"/>
</dbReference>
<keyword evidence="5" id="KW-0274">FAD</keyword>
<comment type="caution">
    <text evidence="10">The sequence shown here is derived from an EMBL/GenBank/DDBJ whole genome shotgun (WGS) entry which is preliminary data.</text>
</comment>
<keyword evidence="6" id="KW-0560">Oxidoreductase</keyword>
<evidence type="ECO:0000256" key="7">
    <source>
        <dbReference type="ARBA" id="ARBA00023180"/>
    </source>
</evidence>
<evidence type="ECO:0000256" key="6">
    <source>
        <dbReference type="ARBA" id="ARBA00023002"/>
    </source>
</evidence>
<feature type="domain" description="Prenylcysteine lyase" evidence="9">
    <location>
        <begin position="125"/>
        <end position="459"/>
    </location>
</feature>
<evidence type="ECO:0000256" key="3">
    <source>
        <dbReference type="ARBA" id="ARBA00022630"/>
    </source>
</evidence>
<evidence type="ECO:0000259" key="9">
    <source>
        <dbReference type="Pfam" id="PF07156"/>
    </source>
</evidence>
<dbReference type="InterPro" id="IPR017046">
    <property type="entry name" value="Prenylcysteine_Oxase1"/>
</dbReference>
<name>A0A1D1V593_RAMVA</name>
<comment type="similarity">
    <text evidence="2">Belongs to the prenylcysteine oxidase family.</text>
</comment>
<dbReference type="Proteomes" id="UP000186922">
    <property type="component" value="Unassembled WGS sequence"/>
</dbReference>
<dbReference type="OrthoDB" id="437369at2759"/>
<evidence type="ECO:0000256" key="1">
    <source>
        <dbReference type="ARBA" id="ARBA00001974"/>
    </source>
</evidence>
<keyword evidence="11" id="KW-1185">Reference proteome</keyword>
<keyword evidence="4 8" id="KW-0732">Signal</keyword>
<dbReference type="EMBL" id="BDGG01000003">
    <property type="protein sequence ID" value="GAU95895.1"/>
    <property type="molecule type" value="Genomic_DNA"/>
</dbReference>
<evidence type="ECO:0000256" key="8">
    <source>
        <dbReference type="SAM" id="SignalP"/>
    </source>
</evidence>
<dbReference type="PANTHER" id="PTHR15944:SF0">
    <property type="entry name" value="PRENYLCYSTEINE LYASE DOMAIN-CONTAINING PROTEIN"/>
    <property type="match status" value="1"/>
</dbReference>
<dbReference type="Gene3D" id="3.50.50.60">
    <property type="entry name" value="FAD/NAD(P)-binding domain"/>
    <property type="match status" value="1"/>
</dbReference>
<dbReference type="GO" id="GO:0030327">
    <property type="term" value="P:prenylated protein catabolic process"/>
    <property type="evidence" value="ECO:0007669"/>
    <property type="project" value="TreeGrafter"/>
</dbReference>
<dbReference type="GO" id="GO:0001735">
    <property type="term" value="F:prenylcysteine oxidase activity"/>
    <property type="evidence" value="ECO:0007669"/>
    <property type="project" value="InterPro"/>
</dbReference>
<feature type="chain" id="PRO_5008898045" description="Prenylcysteine lyase domain-containing protein" evidence="8">
    <location>
        <begin position="22"/>
        <end position="478"/>
    </location>
</feature>
<dbReference type="AlphaFoldDB" id="A0A1D1V593"/>
<dbReference type="InterPro" id="IPR036188">
    <property type="entry name" value="FAD/NAD-bd_sf"/>
</dbReference>
<keyword evidence="3" id="KW-0285">Flavoprotein</keyword>
<organism evidence="10 11">
    <name type="scientific">Ramazzottius varieornatus</name>
    <name type="common">Water bear</name>
    <name type="synonym">Tardigrade</name>
    <dbReference type="NCBI Taxonomy" id="947166"/>
    <lineage>
        <taxon>Eukaryota</taxon>
        <taxon>Metazoa</taxon>
        <taxon>Ecdysozoa</taxon>
        <taxon>Tardigrada</taxon>
        <taxon>Eutardigrada</taxon>
        <taxon>Parachela</taxon>
        <taxon>Hypsibioidea</taxon>
        <taxon>Ramazzottiidae</taxon>
        <taxon>Ramazzottius</taxon>
    </lineage>
</organism>
<dbReference type="PANTHER" id="PTHR15944">
    <property type="entry name" value="FARNESYLCYSTEINE LYASE"/>
    <property type="match status" value="1"/>
</dbReference>
<evidence type="ECO:0000256" key="2">
    <source>
        <dbReference type="ARBA" id="ARBA00009967"/>
    </source>
</evidence>
<accession>A0A1D1V593</accession>
<gene>
    <name evidence="10" type="primary">RvY_07430</name>
    <name evidence="10" type="synonym">RvY_07430.1</name>
    <name evidence="10" type="ORF">RvY_07430-1</name>
</gene>